<evidence type="ECO:0000313" key="2">
    <source>
        <dbReference type="Proteomes" id="UP000694701"/>
    </source>
</evidence>
<dbReference type="Proteomes" id="UP000694701">
    <property type="component" value="Unplaced"/>
</dbReference>
<accession>A0A8C2JLY5</accession>
<evidence type="ECO:0000313" key="1">
    <source>
        <dbReference type="Ensembl" id="ENSCCRP00020095561.1"/>
    </source>
</evidence>
<reference evidence="1" key="1">
    <citation type="submission" date="2025-08" db="UniProtKB">
        <authorList>
            <consortium name="Ensembl"/>
        </authorList>
    </citation>
    <scope>IDENTIFICATION</scope>
</reference>
<sequence>MGGLNWICSEMHFQLTEANSCLTILPPDVLKERCAVGCQCVWAAGLCTSVRFPLGSKHHAHFERVTCQSYSIT</sequence>
<proteinExistence type="predicted"/>
<dbReference type="Ensembl" id="ENSCCRT00020104494.1">
    <property type="protein sequence ID" value="ENSCCRP00020095561.1"/>
    <property type="gene ID" value="ENSCCRG00020043999.1"/>
</dbReference>
<organism evidence="1 2">
    <name type="scientific">Cyprinus carpio</name>
    <name type="common">Common carp</name>
    <dbReference type="NCBI Taxonomy" id="7962"/>
    <lineage>
        <taxon>Eukaryota</taxon>
        <taxon>Metazoa</taxon>
        <taxon>Chordata</taxon>
        <taxon>Craniata</taxon>
        <taxon>Vertebrata</taxon>
        <taxon>Euteleostomi</taxon>
        <taxon>Actinopterygii</taxon>
        <taxon>Neopterygii</taxon>
        <taxon>Teleostei</taxon>
        <taxon>Ostariophysi</taxon>
        <taxon>Cypriniformes</taxon>
        <taxon>Cyprinidae</taxon>
        <taxon>Cyprininae</taxon>
        <taxon>Cyprinus</taxon>
    </lineage>
</organism>
<protein>
    <submittedName>
        <fullName evidence="1">Uncharacterized protein</fullName>
    </submittedName>
</protein>
<dbReference type="AlphaFoldDB" id="A0A8C2JLY5"/>
<name>A0A8C2JLY5_CYPCA</name>